<proteinExistence type="predicted"/>
<organism evidence="5 6">
    <name type="scientific">Cardiosporidium cionae</name>
    <dbReference type="NCBI Taxonomy" id="476202"/>
    <lineage>
        <taxon>Eukaryota</taxon>
        <taxon>Sar</taxon>
        <taxon>Alveolata</taxon>
        <taxon>Apicomplexa</taxon>
        <taxon>Aconoidasida</taxon>
        <taxon>Nephromycida</taxon>
        <taxon>Cardiosporidium</taxon>
    </lineage>
</organism>
<dbReference type="InterPro" id="IPR027417">
    <property type="entry name" value="P-loop_NTPase"/>
</dbReference>
<evidence type="ECO:0000259" key="4">
    <source>
        <dbReference type="Pfam" id="PF07728"/>
    </source>
</evidence>
<dbReference type="EMBL" id="JADAQX010001025">
    <property type="protein sequence ID" value="KAF8819025.1"/>
    <property type="molecule type" value="Genomic_DNA"/>
</dbReference>
<gene>
    <name evidence="5" type="ORF">IE077_001878</name>
</gene>
<feature type="region of interest" description="Disordered" evidence="3">
    <location>
        <begin position="288"/>
        <end position="341"/>
    </location>
</feature>
<feature type="domain" description="ATPase dynein-related AAA" evidence="4">
    <location>
        <begin position="167"/>
        <end position="268"/>
    </location>
</feature>
<dbReference type="Gene3D" id="3.40.50.300">
    <property type="entry name" value="P-loop containing nucleotide triphosphate hydrolases"/>
    <property type="match status" value="1"/>
</dbReference>
<keyword evidence="6" id="KW-1185">Reference proteome</keyword>
<evidence type="ECO:0000313" key="6">
    <source>
        <dbReference type="Proteomes" id="UP000823046"/>
    </source>
</evidence>
<sequence>MDTTELLGSFEQVSPSRLFQRCNFLLEEIIALCDLFCIQEAEKQCTDTLSSTFLSLEEARFLFTQAASSSTNIPSEALPFVFYLLREVNGCKQALTHASVSSRVSGGIDGSIETALYDLQQALHTTAARFPFDASKRASSPTRFSPSSFSHLLSSCVSLLDSCLPLYTTGKSLQCSPEKRGGCFEWVDGRLLMALQTGAWLVLKHAHLCSTAVLDRLNSLLEPNGFLLLTETGVLRTIYPHPDFRIFFTTDTSLQRGTTLSAALRNRCFELFVEGNDLSVAYYQSKSPSHAPPASSSSPSISPLPPSSPSISPLPPSSPSISPLPPSSPSIPLPGVDSLLE</sequence>
<dbReference type="InterPro" id="IPR011704">
    <property type="entry name" value="ATPase_dyneun-rel_AAA"/>
</dbReference>
<reference evidence="5 6" key="1">
    <citation type="journal article" date="2020" name="bioRxiv">
        <title>Metabolic contributions of an alphaproteobacterial endosymbiont in the apicomplexan Cardiosporidium cionae.</title>
        <authorList>
            <person name="Hunter E.S."/>
            <person name="Paight C.J."/>
            <person name="Lane C.E."/>
        </authorList>
    </citation>
    <scope>NUCLEOTIDE SEQUENCE [LARGE SCALE GENOMIC DNA]</scope>
    <source>
        <strain evidence="5">ESH_2018</strain>
    </source>
</reference>
<protein>
    <recommendedName>
        <fullName evidence="4">ATPase dynein-related AAA domain-containing protein</fullName>
    </recommendedName>
</protein>
<comment type="caution">
    <text evidence="5">The sequence shown here is derived from an EMBL/GenBank/DDBJ whole genome shotgun (WGS) entry which is preliminary data.</text>
</comment>
<dbReference type="PANTHER" id="PTHR48103:SF2">
    <property type="entry name" value="MIDASIN"/>
    <property type="match status" value="1"/>
</dbReference>
<evidence type="ECO:0000256" key="1">
    <source>
        <dbReference type="ARBA" id="ARBA00022741"/>
    </source>
</evidence>
<accession>A0ABQ7J5R2</accession>
<feature type="compositionally biased region" description="Low complexity" evidence="3">
    <location>
        <begin position="288"/>
        <end position="301"/>
    </location>
</feature>
<evidence type="ECO:0000256" key="3">
    <source>
        <dbReference type="SAM" id="MobiDB-lite"/>
    </source>
</evidence>
<feature type="compositionally biased region" description="Pro residues" evidence="3">
    <location>
        <begin position="302"/>
        <end position="332"/>
    </location>
</feature>
<evidence type="ECO:0000256" key="2">
    <source>
        <dbReference type="ARBA" id="ARBA00022840"/>
    </source>
</evidence>
<dbReference type="Pfam" id="PF07728">
    <property type="entry name" value="AAA_5"/>
    <property type="match status" value="1"/>
</dbReference>
<evidence type="ECO:0000313" key="5">
    <source>
        <dbReference type="EMBL" id="KAF8819025.1"/>
    </source>
</evidence>
<dbReference type="SUPFAM" id="SSF52540">
    <property type="entry name" value="P-loop containing nucleoside triphosphate hydrolases"/>
    <property type="match status" value="1"/>
</dbReference>
<dbReference type="Proteomes" id="UP000823046">
    <property type="component" value="Unassembled WGS sequence"/>
</dbReference>
<keyword evidence="1" id="KW-0547">Nucleotide-binding</keyword>
<keyword evidence="2" id="KW-0067">ATP-binding</keyword>
<dbReference type="PANTHER" id="PTHR48103">
    <property type="entry name" value="MIDASIN-RELATED"/>
    <property type="match status" value="1"/>
</dbReference>
<feature type="non-terminal residue" evidence="5">
    <location>
        <position position="341"/>
    </location>
</feature>
<name>A0ABQ7J5R2_9APIC</name>